<comment type="caution">
    <text evidence="1">The sequence shown here is derived from an EMBL/GenBank/DDBJ whole genome shotgun (WGS) entry which is preliminary data.</text>
</comment>
<dbReference type="EMBL" id="VSRR010151450">
    <property type="protein sequence ID" value="MPD06483.1"/>
    <property type="molecule type" value="Genomic_DNA"/>
</dbReference>
<dbReference type="AlphaFoldDB" id="A0A5B7KCT2"/>
<sequence>MRVSRFASLVVTHHTARLTLEYNNTLPQFHHIIAPGKCNPTSAFTESSS</sequence>
<gene>
    <name evidence="1" type="ORF">E2C01_102297</name>
</gene>
<reference evidence="1 2" key="1">
    <citation type="submission" date="2019-05" db="EMBL/GenBank/DDBJ databases">
        <title>Another draft genome of Portunus trituberculatus and its Hox gene families provides insights of decapod evolution.</title>
        <authorList>
            <person name="Jeong J.-H."/>
            <person name="Song I."/>
            <person name="Kim S."/>
            <person name="Choi T."/>
            <person name="Kim D."/>
            <person name="Ryu S."/>
            <person name="Kim W."/>
        </authorList>
    </citation>
    <scope>NUCLEOTIDE SEQUENCE [LARGE SCALE GENOMIC DNA]</scope>
    <source>
        <tissue evidence="1">Muscle</tissue>
    </source>
</reference>
<protein>
    <submittedName>
        <fullName evidence="1">Uncharacterized protein</fullName>
    </submittedName>
</protein>
<evidence type="ECO:0000313" key="1">
    <source>
        <dbReference type="EMBL" id="MPD06483.1"/>
    </source>
</evidence>
<name>A0A5B7KCT2_PORTR</name>
<keyword evidence="2" id="KW-1185">Reference proteome</keyword>
<evidence type="ECO:0000313" key="2">
    <source>
        <dbReference type="Proteomes" id="UP000324222"/>
    </source>
</evidence>
<accession>A0A5B7KCT2</accession>
<dbReference type="Proteomes" id="UP000324222">
    <property type="component" value="Unassembled WGS sequence"/>
</dbReference>
<organism evidence="1 2">
    <name type="scientific">Portunus trituberculatus</name>
    <name type="common">Swimming crab</name>
    <name type="synonym">Neptunus trituberculatus</name>
    <dbReference type="NCBI Taxonomy" id="210409"/>
    <lineage>
        <taxon>Eukaryota</taxon>
        <taxon>Metazoa</taxon>
        <taxon>Ecdysozoa</taxon>
        <taxon>Arthropoda</taxon>
        <taxon>Crustacea</taxon>
        <taxon>Multicrustacea</taxon>
        <taxon>Malacostraca</taxon>
        <taxon>Eumalacostraca</taxon>
        <taxon>Eucarida</taxon>
        <taxon>Decapoda</taxon>
        <taxon>Pleocyemata</taxon>
        <taxon>Brachyura</taxon>
        <taxon>Eubrachyura</taxon>
        <taxon>Portunoidea</taxon>
        <taxon>Portunidae</taxon>
        <taxon>Portuninae</taxon>
        <taxon>Portunus</taxon>
    </lineage>
</organism>
<proteinExistence type="predicted"/>